<dbReference type="Proteomes" id="UP000001477">
    <property type="component" value="Chromosome"/>
</dbReference>
<dbReference type="PaxDb" id="515619-EUBREC_2352"/>
<dbReference type="HOGENOM" id="CLU_067295_0_0_9"/>
<reference evidence="1 2" key="1">
    <citation type="journal article" date="2009" name="Proc. Natl. Acad. Sci. U.S.A.">
        <title>Characterizing a model human gut microbiota composed of members of its two dominant bacterial phyla.</title>
        <authorList>
            <person name="Mahowald M.A."/>
            <person name="Rey F.E."/>
            <person name="Seedorf H."/>
            <person name="Turnbaugh P.J."/>
            <person name="Fulton R.S."/>
            <person name="Wollam A."/>
            <person name="Shah N."/>
            <person name="Wang C."/>
            <person name="Magrini V."/>
            <person name="Wilson R.K."/>
            <person name="Cantarel B.L."/>
            <person name="Coutinho P.M."/>
            <person name="Henrissat B."/>
            <person name="Crock L.W."/>
            <person name="Russell A."/>
            <person name="Verberkmoes N.C."/>
            <person name="Hettich R.L."/>
            <person name="Gordon J.I."/>
        </authorList>
    </citation>
    <scope>NUCLEOTIDE SEQUENCE [LARGE SCALE GENOMIC DNA]</scope>
    <source>
        <strain evidence="2">ATCC 33656 / DSM 3377 / JCM 17463 / KCTC 5835 / LMG 30912 / VPI 0990</strain>
    </source>
</reference>
<dbReference type="AlphaFoldDB" id="C4ZEW5"/>
<sequence>MDRKGRAQEKALCTEEAVQVLQVSYVQAGGQGAKRTWQDLYYLSEVPGAVRETQLVCQYIYLYIRAWRREMFGYITVNKDTLSEENKKIYQSYYCGLCQTMKSQYGRRAQMALNYDMTFLIVLLTGLYEPDSVTRDGFVCSVHPTKKRTLRTNEITEYAAAMNILLAYYNLIDDWKDDKSLTKKTYAEMLKKDFEKAKKGYPIQAKAIEDYIARLAECEKSNDTNIDAVAGLTGEMLGILFAWKQDEWQKDLKEFGCYMGKFIYIMDAYEDIGDDVKKKSYNPLIQLMHCCNNDQEKFDKSCRLMMTSMLSEAAKIFERLPILLHADIIRNVLYSGVWSKYEYIQMKKRKKHK</sequence>
<dbReference type="STRING" id="515619.EUBREC_2352"/>
<accession>C4ZEW5</accession>
<dbReference type="EMBL" id="CP001107">
    <property type="protein sequence ID" value="ACR76086.1"/>
    <property type="molecule type" value="Genomic_DNA"/>
</dbReference>
<proteinExistence type="predicted"/>
<gene>
    <name evidence="1" type="ordered locus">EUBREC_2352</name>
</gene>
<dbReference type="InterPro" id="IPR043740">
    <property type="entry name" value="DUF5685"/>
</dbReference>
<name>C4ZEW5_AGARV</name>
<organism evidence="1 2">
    <name type="scientific">Agathobacter rectalis (strain ATCC 33656 / DSM 3377 / JCM 17463 / KCTC 5835 / VPI 0990)</name>
    <name type="common">Eubacterium rectale</name>
    <dbReference type="NCBI Taxonomy" id="515619"/>
    <lineage>
        <taxon>Bacteria</taxon>
        <taxon>Bacillati</taxon>
        <taxon>Bacillota</taxon>
        <taxon>Clostridia</taxon>
        <taxon>Lachnospirales</taxon>
        <taxon>Lachnospiraceae</taxon>
        <taxon>Agathobacter</taxon>
    </lineage>
</organism>
<dbReference type="KEGG" id="ere:EUBREC_2352"/>
<dbReference type="Pfam" id="PF18937">
    <property type="entry name" value="DUF5685"/>
    <property type="match status" value="1"/>
</dbReference>
<evidence type="ECO:0000313" key="1">
    <source>
        <dbReference type="EMBL" id="ACR76086.1"/>
    </source>
</evidence>
<evidence type="ECO:0000313" key="2">
    <source>
        <dbReference type="Proteomes" id="UP000001477"/>
    </source>
</evidence>
<protein>
    <submittedName>
        <fullName evidence="1">Uncharacterized protein</fullName>
    </submittedName>
</protein>